<evidence type="ECO:0000313" key="2">
    <source>
        <dbReference type="Proteomes" id="UP001595867"/>
    </source>
</evidence>
<proteinExistence type="predicted"/>
<name>A0ABV8JBQ3_9ACTN</name>
<sequence>MSEMIKAVVIDVDDTLCMTEAASFELENEVLASMGRSPMPRSLHLATWGEPLLEAMPHRSPGIDLTVFAPLFQTTMDRYLEEGRLDVIPPENLAALDELVLSGRSVMLLTSREGHEIRHMLEPDHVLATRVSAIWHRGNTRHGKPDPRAFDELLAHSGLSPAQCVYVGDSPGDAVAAGGAGIAFIACMQSGVRRPTDFDDRYVTASVAAFPEVVAVVEGLSRTRR</sequence>
<gene>
    <name evidence="1" type="ORF">ACFO0C_48850</name>
</gene>
<dbReference type="EMBL" id="JBHSBL010000046">
    <property type="protein sequence ID" value="MFC4072893.1"/>
    <property type="molecule type" value="Genomic_DNA"/>
</dbReference>
<dbReference type="EC" id="3.-.-.-" evidence="1"/>
<reference evidence="2" key="1">
    <citation type="journal article" date="2019" name="Int. J. Syst. Evol. Microbiol.">
        <title>The Global Catalogue of Microorganisms (GCM) 10K type strain sequencing project: providing services to taxonomists for standard genome sequencing and annotation.</title>
        <authorList>
            <consortium name="The Broad Institute Genomics Platform"/>
            <consortium name="The Broad Institute Genome Sequencing Center for Infectious Disease"/>
            <person name="Wu L."/>
            <person name="Ma J."/>
        </authorList>
    </citation>
    <scope>NUCLEOTIDE SEQUENCE [LARGE SCALE GENOMIC DNA]</scope>
    <source>
        <strain evidence="2">TBRC 5832</strain>
    </source>
</reference>
<dbReference type="Gene3D" id="1.10.150.240">
    <property type="entry name" value="Putative phosphatase, domain 2"/>
    <property type="match status" value="1"/>
</dbReference>
<keyword evidence="1" id="KW-0378">Hydrolase</keyword>
<dbReference type="GO" id="GO:0016787">
    <property type="term" value="F:hydrolase activity"/>
    <property type="evidence" value="ECO:0007669"/>
    <property type="project" value="UniProtKB-KW"/>
</dbReference>
<accession>A0ABV8JBQ3</accession>
<dbReference type="RefSeq" id="WP_378073818.1">
    <property type="nucleotide sequence ID" value="NZ_JBHSBL010000046.1"/>
</dbReference>
<dbReference type="InterPro" id="IPR036412">
    <property type="entry name" value="HAD-like_sf"/>
</dbReference>
<organism evidence="1 2">
    <name type="scientific">Actinoplanes subglobosus</name>
    <dbReference type="NCBI Taxonomy" id="1547892"/>
    <lineage>
        <taxon>Bacteria</taxon>
        <taxon>Bacillati</taxon>
        <taxon>Actinomycetota</taxon>
        <taxon>Actinomycetes</taxon>
        <taxon>Micromonosporales</taxon>
        <taxon>Micromonosporaceae</taxon>
        <taxon>Actinoplanes</taxon>
    </lineage>
</organism>
<dbReference type="InterPro" id="IPR023214">
    <property type="entry name" value="HAD_sf"/>
</dbReference>
<keyword evidence="2" id="KW-1185">Reference proteome</keyword>
<dbReference type="InterPro" id="IPR050155">
    <property type="entry name" value="HAD-like_hydrolase_sf"/>
</dbReference>
<dbReference type="PANTHER" id="PTHR43434">
    <property type="entry name" value="PHOSPHOGLYCOLATE PHOSPHATASE"/>
    <property type="match status" value="1"/>
</dbReference>
<dbReference type="Pfam" id="PF13419">
    <property type="entry name" value="HAD_2"/>
    <property type="match status" value="1"/>
</dbReference>
<dbReference type="InterPro" id="IPR041492">
    <property type="entry name" value="HAD_2"/>
</dbReference>
<dbReference type="SFLD" id="SFLDS00003">
    <property type="entry name" value="Haloacid_Dehalogenase"/>
    <property type="match status" value="1"/>
</dbReference>
<evidence type="ECO:0000313" key="1">
    <source>
        <dbReference type="EMBL" id="MFC4072893.1"/>
    </source>
</evidence>
<comment type="caution">
    <text evidence="1">The sequence shown here is derived from an EMBL/GenBank/DDBJ whole genome shotgun (WGS) entry which is preliminary data.</text>
</comment>
<dbReference type="Gene3D" id="3.40.50.1000">
    <property type="entry name" value="HAD superfamily/HAD-like"/>
    <property type="match status" value="1"/>
</dbReference>
<dbReference type="Proteomes" id="UP001595867">
    <property type="component" value="Unassembled WGS sequence"/>
</dbReference>
<dbReference type="SFLD" id="SFLDG01129">
    <property type="entry name" value="C1.5:_HAD__Beta-PGM__Phosphata"/>
    <property type="match status" value="1"/>
</dbReference>
<dbReference type="SUPFAM" id="SSF56784">
    <property type="entry name" value="HAD-like"/>
    <property type="match status" value="1"/>
</dbReference>
<protein>
    <submittedName>
        <fullName evidence="1">HAD family hydrolase</fullName>
        <ecNumber evidence="1">3.-.-.-</ecNumber>
    </submittedName>
</protein>
<dbReference type="PANTHER" id="PTHR43434:SF1">
    <property type="entry name" value="PHOSPHOGLYCOLATE PHOSPHATASE"/>
    <property type="match status" value="1"/>
</dbReference>
<dbReference type="InterPro" id="IPR023198">
    <property type="entry name" value="PGP-like_dom2"/>
</dbReference>